<evidence type="ECO:0000313" key="1">
    <source>
        <dbReference type="EMBL" id="QJA69405.1"/>
    </source>
</evidence>
<dbReference type="AlphaFoldDB" id="A0A6M3JJX0"/>
<name>A0A6M3JJX0_9ZZZZ</name>
<dbReference type="InterPro" id="IPR010886">
    <property type="entry name" value="Hc1"/>
</dbReference>
<sequence length="71" mass="7998">MGRLEKYDTVEAMVDAAIDTWTGMLRDSDKFDKGNKAAGRRVRKALQVAKKEADHIRKFITAKTKKAGDDE</sequence>
<accession>A0A6M3JJX0</accession>
<dbReference type="Pfam" id="PF07432">
    <property type="entry name" value="Hc1"/>
    <property type="match status" value="1"/>
</dbReference>
<dbReference type="GO" id="GO:0003677">
    <property type="term" value="F:DNA binding"/>
    <property type="evidence" value="ECO:0007669"/>
    <property type="project" value="InterPro"/>
</dbReference>
<protein>
    <recommendedName>
        <fullName evidence="2">Histone H1</fullName>
    </recommendedName>
</protein>
<dbReference type="EMBL" id="MT141703">
    <property type="protein sequence ID" value="QJA69405.1"/>
    <property type="molecule type" value="Genomic_DNA"/>
</dbReference>
<dbReference type="GO" id="GO:0030527">
    <property type="term" value="F:structural constituent of chromatin"/>
    <property type="evidence" value="ECO:0007669"/>
    <property type="project" value="InterPro"/>
</dbReference>
<reference evidence="1" key="1">
    <citation type="submission" date="2020-03" db="EMBL/GenBank/DDBJ databases">
        <title>The deep terrestrial virosphere.</title>
        <authorList>
            <person name="Holmfeldt K."/>
            <person name="Nilsson E."/>
            <person name="Simone D."/>
            <person name="Lopez-Fernandez M."/>
            <person name="Wu X."/>
            <person name="de Brujin I."/>
            <person name="Lundin D."/>
            <person name="Andersson A."/>
            <person name="Bertilsson S."/>
            <person name="Dopson M."/>
        </authorList>
    </citation>
    <scope>NUCLEOTIDE SEQUENCE</scope>
    <source>
        <strain evidence="1">MM415A04623</strain>
    </source>
</reference>
<proteinExistence type="predicted"/>
<organism evidence="1">
    <name type="scientific">viral metagenome</name>
    <dbReference type="NCBI Taxonomy" id="1070528"/>
    <lineage>
        <taxon>unclassified sequences</taxon>
        <taxon>metagenomes</taxon>
        <taxon>organismal metagenomes</taxon>
    </lineage>
</organism>
<evidence type="ECO:0008006" key="2">
    <source>
        <dbReference type="Google" id="ProtNLM"/>
    </source>
</evidence>
<gene>
    <name evidence="1" type="ORF">MM415A04623_0003</name>
</gene>